<name>S8DXT4_FOMSC</name>
<dbReference type="InParanoid" id="S8DXT4"/>
<dbReference type="HOGENOM" id="CLU_2038118_0_0_1"/>
<evidence type="ECO:0000313" key="2">
    <source>
        <dbReference type="Proteomes" id="UP000015241"/>
    </source>
</evidence>
<accession>S8DXT4</accession>
<dbReference type="EMBL" id="KE504172">
    <property type="protein sequence ID" value="EPS97846.1"/>
    <property type="molecule type" value="Genomic_DNA"/>
</dbReference>
<sequence length="121" mass="13577">MAGSRLAKTPDVVSEIVQYLDPFVDDFGDEFEPITANDSDEPTIPSPANQKSLFRLACTSRTISECALDVLWNRLTTLRDLFNVFPSLQHRRVEDPTDTFHSGPIEWAFTSPDATTAADWE</sequence>
<evidence type="ECO:0000313" key="1">
    <source>
        <dbReference type="EMBL" id="EPS97846.1"/>
    </source>
</evidence>
<gene>
    <name evidence="1" type="ORF">FOMPIDRAFT_90086</name>
</gene>
<dbReference type="AlphaFoldDB" id="S8DXT4"/>
<dbReference type="Proteomes" id="UP000015241">
    <property type="component" value="Unassembled WGS sequence"/>
</dbReference>
<proteinExistence type="predicted"/>
<protein>
    <submittedName>
        <fullName evidence="1">Uncharacterized protein</fullName>
    </submittedName>
</protein>
<reference evidence="1 2" key="1">
    <citation type="journal article" date="2012" name="Science">
        <title>The Paleozoic origin of enzymatic lignin decomposition reconstructed from 31 fungal genomes.</title>
        <authorList>
            <person name="Floudas D."/>
            <person name="Binder M."/>
            <person name="Riley R."/>
            <person name="Barry K."/>
            <person name="Blanchette R.A."/>
            <person name="Henrissat B."/>
            <person name="Martinez A.T."/>
            <person name="Otillar R."/>
            <person name="Spatafora J.W."/>
            <person name="Yadav J.S."/>
            <person name="Aerts A."/>
            <person name="Benoit I."/>
            <person name="Boyd A."/>
            <person name="Carlson A."/>
            <person name="Copeland A."/>
            <person name="Coutinho P.M."/>
            <person name="de Vries R.P."/>
            <person name="Ferreira P."/>
            <person name="Findley K."/>
            <person name="Foster B."/>
            <person name="Gaskell J."/>
            <person name="Glotzer D."/>
            <person name="Gorecki P."/>
            <person name="Heitman J."/>
            <person name="Hesse C."/>
            <person name="Hori C."/>
            <person name="Igarashi K."/>
            <person name="Jurgens J.A."/>
            <person name="Kallen N."/>
            <person name="Kersten P."/>
            <person name="Kohler A."/>
            <person name="Kuees U."/>
            <person name="Kumar T.K.A."/>
            <person name="Kuo A."/>
            <person name="LaButti K."/>
            <person name="Larrondo L.F."/>
            <person name="Lindquist E."/>
            <person name="Ling A."/>
            <person name="Lombard V."/>
            <person name="Lucas S."/>
            <person name="Lundell T."/>
            <person name="Martin R."/>
            <person name="McLaughlin D.J."/>
            <person name="Morgenstern I."/>
            <person name="Morin E."/>
            <person name="Murat C."/>
            <person name="Nagy L.G."/>
            <person name="Nolan M."/>
            <person name="Ohm R.A."/>
            <person name="Patyshakuliyeva A."/>
            <person name="Rokas A."/>
            <person name="Ruiz-Duenas F.J."/>
            <person name="Sabat G."/>
            <person name="Salamov A."/>
            <person name="Samejima M."/>
            <person name="Schmutz J."/>
            <person name="Slot J.C."/>
            <person name="St John F."/>
            <person name="Stenlid J."/>
            <person name="Sun H."/>
            <person name="Sun S."/>
            <person name="Syed K."/>
            <person name="Tsang A."/>
            <person name="Wiebenga A."/>
            <person name="Young D."/>
            <person name="Pisabarro A."/>
            <person name="Eastwood D.C."/>
            <person name="Martin F."/>
            <person name="Cullen D."/>
            <person name="Grigoriev I.V."/>
            <person name="Hibbett D.S."/>
        </authorList>
    </citation>
    <scope>NUCLEOTIDE SEQUENCE</scope>
    <source>
        <strain evidence="2">FP-58527</strain>
    </source>
</reference>
<organism evidence="1 2">
    <name type="scientific">Fomitopsis schrenkii</name>
    <name type="common">Brown rot fungus</name>
    <dbReference type="NCBI Taxonomy" id="2126942"/>
    <lineage>
        <taxon>Eukaryota</taxon>
        <taxon>Fungi</taxon>
        <taxon>Dikarya</taxon>
        <taxon>Basidiomycota</taxon>
        <taxon>Agaricomycotina</taxon>
        <taxon>Agaricomycetes</taxon>
        <taxon>Polyporales</taxon>
        <taxon>Fomitopsis</taxon>
    </lineage>
</organism>
<keyword evidence="2" id="KW-1185">Reference proteome</keyword>